<protein>
    <submittedName>
        <fullName evidence="2">Secreted protein</fullName>
    </submittedName>
</protein>
<reference evidence="2" key="1">
    <citation type="submission" date="2016-11" db="UniProtKB">
        <authorList>
            <consortium name="WormBaseParasite"/>
        </authorList>
    </citation>
    <scope>IDENTIFICATION</scope>
    <source>
        <strain evidence="2">KR3021</strain>
    </source>
</reference>
<proteinExistence type="predicted"/>
<dbReference type="Proteomes" id="UP000095286">
    <property type="component" value="Unplaced"/>
</dbReference>
<evidence type="ECO:0000313" key="1">
    <source>
        <dbReference type="Proteomes" id="UP000095286"/>
    </source>
</evidence>
<organism evidence="1 2">
    <name type="scientific">Rhabditophanes sp. KR3021</name>
    <dbReference type="NCBI Taxonomy" id="114890"/>
    <lineage>
        <taxon>Eukaryota</taxon>
        <taxon>Metazoa</taxon>
        <taxon>Ecdysozoa</taxon>
        <taxon>Nematoda</taxon>
        <taxon>Chromadorea</taxon>
        <taxon>Rhabditida</taxon>
        <taxon>Tylenchina</taxon>
        <taxon>Panagrolaimomorpha</taxon>
        <taxon>Strongyloidoidea</taxon>
        <taxon>Alloionematidae</taxon>
        <taxon>Rhabditophanes</taxon>
    </lineage>
</organism>
<name>A0AC35UFP0_9BILA</name>
<sequence>MFYCWCLLCLLLFPSNQVSIVTREQVLGLTEAFSGNVIENGNNDVVRRNNLIYPVNEDAMPMIPLPDYEGFATSFDGTPAFKDKRQVQAVETAFVGADDEAYKQQSTPTSAFATISTSDGDATTDSQIEGSATIEPLFVKIFISPDCKNGFSLCK</sequence>
<evidence type="ECO:0000313" key="2">
    <source>
        <dbReference type="WBParaSite" id="RSKR_0001079900.1"/>
    </source>
</evidence>
<accession>A0AC35UFP0</accession>
<dbReference type="WBParaSite" id="RSKR_0001079900.1">
    <property type="protein sequence ID" value="RSKR_0001079900.1"/>
    <property type="gene ID" value="RSKR_0001079900"/>
</dbReference>